<dbReference type="Proteomes" id="UP000321805">
    <property type="component" value="Chromosome"/>
</dbReference>
<proteinExistence type="predicted"/>
<evidence type="ECO:0000313" key="4">
    <source>
        <dbReference type="EMBL" id="QEC50175.1"/>
    </source>
</evidence>
<dbReference type="OrthoDB" id="5242071at2"/>
<dbReference type="PANTHER" id="PTHR33371">
    <property type="entry name" value="INTERMEMBRANE PHOSPHOLIPID TRANSPORT SYSTEM BINDING PROTEIN MLAD-RELATED"/>
    <property type="match status" value="1"/>
</dbReference>
<feature type="transmembrane region" description="Helical" evidence="2">
    <location>
        <begin position="21"/>
        <end position="42"/>
    </location>
</feature>
<protein>
    <submittedName>
        <fullName evidence="4">MCE family protein</fullName>
    </submittedName>
</protein>
<dbReference type="EMBL" id="CP042430">
    <property type="protein sequence ID" value="QEC50175.1"/>
    <property type="molecule type" value="Genomic_DNA"/>
</dbReference>
<keyword evidence="2" id="KW-1133">Transmembrane helix</keyword>
<evidence type="ECO:0000313" key="5">
    <source>
        <dbReference type="Proteomes" id="UP000321805"/>
    </source>
</evidence>
<keyword evidence="5" id="KW-1185">Reference proteome</keyword>
<accession>A0A5B8UAW2</accession>
<dbReference type="InterPro" id="IPR003399">
    <property type="entry name" value="Mce/MlaD"/>
</dbReference>
<keyword evidence="2" id="KW-0812">Transmembrane</keyword>
<feature type="compositionally biased region" description="Pro residues" evidence="1">
    <location>
        <begin position="509"/>
        <end position="518"/>
    </location>
</feature>
<dbReference type="PANTHER" id="PTHR33371:SF4">
    <property type="entry name" value="INTERMEMBRANE PHOSPHOLIPID TRANSPORT SYSTEM BINDING PROTEIN MLAD"/>
    <property type="match status" value="1"/>
</dbReference>
<dbReference type="RefSeq" id="WP_146922538.1">
    <property type="nucleotide sequence ID" value="NZ_CP042430.1"/>
</dbReference>
<sequence>MSRRGSDDDVKRVPRKDRRGADPLLVGSLVLLAAAIITYFGFSKHVPFTHGFRVKAVFATSNNIRPNSPVRIAGVNIGKVSKVEAYKGGDGTASLVTMEIDKAGLPIHKDATAKVRSRIFLEGNEFVDLSPGTPAAPTISDGDTLPITQTSAPVQLDQVLSALQSNTREDLKRLLEGYGTALTYKPTAADDVTQDPEVKGKTAAEALNASIDHAPGALRGAAIVNDAFLGLQRHDLSGVVTNTAKVTKALARDEDSLKGLVTNLNTTMAALAARRDDLRRSVAELGPTLQHTDSALRHLDASFPATRAFAREILPGVRETPATIAAAQPWIAQATKLVGPDELGGLAAQLRPAAGDLARVVNGTLTALPQADLVAQCVTHEILPVGDIKIQDGQFTSNEENYKEFWYSMVGLAGESENFDGNGHYVRFQVGGGANTIVTGKYGGSTGQPLYGNVNQLPIGTRPALPARQSPYNSTAPCKDQTLPDLNGAKTGAADGAGRPWRPRRPGRPRPAAPPAPRPARRPAA</sequence>
<reference evidence="4 5" key="1">
    <citation type="journal article" date="2018" name="J. Microbiol.">
        <title>Baekduia soli gen. nov., sp. nov., a novel bacterium isolated from the soil of Baekdu Mountain and proposal of a novel family name, Baekduiaceae fam. nov.</title>
        <authorList>
            <person name="An D.S."/>
            <person name="Siddiqi M.Z."/>
            <person name="Kim K.H."/>
            <person name="Yu H.S."/>
            <person name="Im W.T."/>
        </authorList>
    </citation>
    <scope>NUCLEOTIDE SEQUENCE [LARGE SCALE GENOMIC DNA]</scope>
    <source>
        <strain evidence="4 5">BR7-21</strain>
    </source>
</reference>
<dbReference type="KEGG" id="bsol:FSW04_23075"/>
<evidence type="ECO:0000256" key="2">
    <source>
        <dbReference type="SAM" id="Phobius"/>
    </source>
</evidence>
<gene>
    <name evidence="4" type="ORF">FSW04_23075</name>
</gene>
<organism evidence="4 5">
    <name type="scientific">Baekduia soli</name>
    <dbReference type="NCBI Taxonomy" id="496014"/>
    <lineage>
        <taxon>Bacteria</taxon>
        <taxon>Bacillati</taxon>
        <taxon>Actinomycetota</taxon>
        <taxon>Thermoleophilia</taxon>
        <taxon>Solirubrobacterales</taxon>
        <taxon>Baekduiaceae</taxon>
        <taxon>Baekduia</taxon>
    </lineage>
</organism>
<dbReference type="InterPro" id="IPR052336">
    <property type="entry name" value="MlaD_Phospholipid_Transporter"/>
</dbReference>
<keyword evidence="2" id="KW-0472">Membrane</keyword>
<feature type="region of interest" description="Disordered" evidence="1">
    <location>
        <begin position="461"/>
        <end position="525"/>
    </location>
</feature>
<dbReference type="AlphaFoldDB" id="A0A5B8UAW2"/>
<evidence type="ECO:0000256" key="1">
    <source>
        <dbReference type="SAM" id="MobiDB-lite"/>
    </source>
</evidence>
<evidence type="ECO:0000259" key="3">
    <source>
        <dbReference type="Pfam" id="PF02470"/>
    </source>
</evidence>
<dbReference type="Pfam" id="PF02470">
    <property type="entry name" value="MlaD"/>
    <property type="match status" value="1"/>
</dbReference>
<name>A0A5B8UAW2_9ACTN</name>
<feature type="domain" description="Mce/MlaD" evidence="3">
    <location>
        <begin position="52"/>
        <end position="132"/>
    </location>
</feature>